<evidence type="ECO:0000256" key="4">
    <source>
        <dbReference type="ARBA" id="ARBA00023004"/>
    </source>
</evidence>
<dbReference type="Pfam" id="PF00067">
    <property type="entry name" value="p450"/>
    <property type="match status" value="1"/>
</dbReference>
<dbReference type="GO" id="GO:0004497">
    <property type="term" value="F:monooxygenase activity"/>
    <property type="evidence" value="ECO:0007669"/>
    <property type="project" value="UniProtKB-KW"/>
</dbReference>
<dbReference type="InterPro" id="IPR002401">
    <property type="entry name" value="Cyt_P450_E_grp-I"/>
</dbReference>
<feature type="binding site" description="axial binding residue" evidence="5">
    <location>
        <position position="401"/>
    </location>
    <ligand>
        <name>heme</name>
        <dbReference type="ChEBI" id="CHEBI:30413"/>
    </ligand>
    <ligandPart>
        <name>Fe</name>
        <dbReference type="ChEBI" id="CHEBI:18248"/>
    </ligandPart>
</feature>
<keyword evidence="6" id="KW-0503">Monooxygenase</keyword>
<evidence type="ECO:0000256" key="2">
    <source>
        <dbReference type="ARBA" id="ARBA00022723"/>
    </source>
</evidence>
<dbReference type="GO" id="GO:0016705">
    <property type="term" value="F:oxidoreductase activity, acting on paired donors, with incorporation or reduction of molecular oxygen"/>
    <property type="evidence" value="ECO:0007669"/>
    <property type="project" value="InterPro"/>
</dbReference>
<dbReference type="PRINTS" id="PR00385">
    <property type="entry name" value="P450"/>
</dbReference>
<keyword evidence="5 6" id="KW-0349">Heme</keyword>
<feature type="compositionally biased region" description="Basic and acidic residues" evidence="7">
    <location>
        <begin position="460"/>
        <end position="470"/>
    </location>
</feature>
<comment type="caution">
    <text evidence="8">The sequence shown here is derived from an EMBL/GenBank/DDBJ whole genome shotgun (WGS) entry which is preliminary data.</text>
</comment>
<dbReference type="PANTHER" id="PTHR24296">
    <property type="entry name" value="CYTOCHROME P450"/>
    <property type="match status" value="1"/>
</dbReference>
<evidence type="ECO:0000256" key="7">
    <source>
        <dbReference type="SAM" id="MobiDB-lite"/>
    </source>
</evidence>
<proteinExistence type="inferred from homology"/>
<evidence type="ECO:0000256" key="6">
    <source>
        <dbReference type="RuleBase" id="RU000461"/>
    </source>
</evidence>
<gene>
    <name evidence="8" type="ORF">ALECFALPRED_007202</name>
</gene>
<dbReference type="InterPro" id="IPR036396">
    <property type="entry name" value="Cyt_P450_sf"/>
</dbReference>
<protein>
    <recommendedName>
        <fullName evidence="10">Cytochrome P450</fullName>
    </recommendedName>
</protein>
<dbReference type="GO" id="GO:0020037">
    <property type="term" value="F:heme binding"/>
    <property type="evidence" value="ECO:0007669"/>
    <property type="project" value="InterPro"/>
</dbReference>
<comment type="cofactor">
    <cofactor evidence="5">
        <name>heme</name>
        <dbReference type="ChEBI" id="CHEBI:30413"/>
    </cofactor>
</comment>
<reference evidence="8" key="1">
    <citation type="submission" date="2021-03" db="EMBL/GenBank/DDBJ databases">
        <authorList>
            <person name="Tagirdzhanova G."/>
        </authorList>
    </citation>
    <scope>NUCLEOTIDE SEQUENCE</scope>
</reference>
<evidence type="ECO:0008006" key="10">
    <source>
        <dbReference type="Google" id="ProtNLM"/>
    </source>
</evidence>
<dbReference type="InterPro" id="IPR017972">
    <property type="entry name" value="Cyt_P450_CS"/>
</dbReference>
<sequence length="470" mass="52577">MKPVLSNQQHQTASSLVGFSTFEISVPSLPPGIVINDPANVEHVLKNNDIFIKGEFFRIRSWDLFGNGIINADGDLWKIQRKAGLRFFSNANLRNFIDNVVPPILLDTEEFLDSAVRKGRVIDLQIVLLDLTTRLMGNMAYDMDMPASLPFSKSFDFASGATGERFQNPFWKLKEFILGAPLRRAVFDIKKFGNSIVSAAIQKRKSDHGSSKTDIQRNSDPLQNNLINSLLDHINDHQVVADAAMNYLSAGTDTTAQSLTWTFYLLMRHPDAREKVLSELRSTFTEANHVLPLSFDTVQPSHLPYIAAVFNESLRFYPPVPVELKESTAETTFPDGTWLPKGSVVMWATWAMGRSKNTWGDDADKFRPERWLIAGDEGEPLVLKTMSAFAFPVFNGGPRACLGKRMAELLAVHVIASLIWKYDFAEVFDKEAILGETPKERRSQNSLTLPMEGGLPCYVRRKDSGAGESS</sequence>
<dbReference type="PRINTS" id="PR00463">
    <property type="entry name" value="EP450I"/>
</dbReference>
<keyword evidence="4 5" id="KW-0408">Iron</keyword>
<dbReference type="OrthoDB" id="1470350at2759"/>
<keyword evidence="3 6" id="KW-0560">Oxidoreductase</keyword>
<evidence type="ECO:0000256" key="5">
    <source>
        <dbReference type="PIRSR" id="PIRSR602401-1"/>
    </source>
</evidence>
<dbReference type="PROSITE" id="PS00086">
    <property type="entry name" value="CYTOCHROME_P450"/>
    <property type="match status" value="1"/>
</dbReference>
<keyword evidence="9" id="KW-1185">Reference proteome</keyword>
<evidence type="ECO:0000313" key="8">
    <source>
        <dbReference type="EMBL" id="CAF9911208.1"/>
    </source>
</evidence>
<evidence type="ECO:0000313" key="9">
    <source>
        <dbReference type="Proteomes" id="UP000664203"/>
    </source>
</evidence>
<dbReference type="Gene3D" id="1.10.630.10">
    <property type="entry name" value="Cytochrome P450"/>
    <property type="match status" value="1"/>
</dbReference>
<evidence type="ECO:0000256" key="3">
    <source>
        <dbReference type="ARBA" id="ARBA00023002"/>
    </source>
</evidence>
<dbReference type="GO" id="GO:0005506">
    <property type="term" value="F:iron ion binding"/>
    <property type="evidence" value="ECO:0007669"/>
    <property type="project" value="InterPro"/>
</dbReference>
<dbReference type="AlphaFoldDB" id="A0A8H3ET61"/>
<organism evidence="8 9">
    <name type="scientific">Alectoria fallacina</name>
    <dbReference type="NCBI Taxonomy" id="1903189"/>
    <lineage>
        <taxon>Eukaryota</taxon>
        <taxon>Fungi</taxon>
        <taxon>Dikarya</taxon>
        <taxon>Ascomycota</taxon>
        <taxon>Pezizomycotina</taxon>
        <taxon>Lecanoromycetes</taxon>
        <taxon>OSLEUM clade</taxon>
        <taxon>Lecanoromycetidae</taxon>
        <taxon>Lecanorales</taxon>
        <taxon>Lecanorineae</taxon>
        <taxon>Parmeliaceae</taxon>
        <taxon>Alectoria</taxon>
    </lineage>
</organism>
<comment type="similarity">
    <text evidence="1 6">Belongs to the cytochrome P450 family.</text>
</comment>
<feature type="region of interest" description="Disordered" evidence="7">
    <location>
        <begin position="442"/>
        <end position="470"/>
    </location>
</feature>
<keyword evidence="2 5" id="KW-0479">Metal-binding</keyword>
<dbReference type="GO" id="GO:0006629">
    <property type="term" value="P:lipid metabolic process"/>
    <property type="evidence" value="ECO:0007669"/>
    <property type="project" value="UniProtKB-ARBA"/>
</dbReference>
<dbReference type="InterPro" id="IPR001128">
    <property type="entry name" value="Cyt_P450"/>
</dbReference>
<dbReference type="Proteomes" id="UP000664203">
    <property type="component" value="Unassembled WGS sequence"/>
</dbReference>
<evidence type="ECO:0000256" key="1">
    <source>
        <dbReference type="ARBA" id="ARBA00010617"/>
    </source>
</evidence>
<dbReference type="EMBL" id="CAJPDR010000047">
    <property type="protein sequence ID" value="CAF9911208.1"/>
    <property type="molecule type" value="Genomic_DNA"/>
</dbReference>
<dbReference type="SUPFAM" id="SSF48264">
    <property type="entry name" value="Cytochrome P450"/>
    <property type="match status" value="1"/>
</dbReference>
<name>A0A8H3ET61_9LECA</name>
<accession>A0A8H3ET61</accession>